<dbReference type="EMBL" id="JAVHJO010000006">
    <property type="protein sequence ID" value="KAK6539465.1"/>
    <property type="molecule type" value="Genomic_DNA"/>
</dbReference>
<dbReference type="InterPro" id="IPR013094">
    <property type="entry name" value="AB_hydrolase_3"/>
</dbReference>
<name>A0AAV9XBK6_9PEZI</name>
<dbReference type="InterPro" id="IPR029058">
    <property type="entry name" value="AB_hydrolase_fold"/>
</dbReference>
<accession>A0AAV9XBK6</accession>
<sequence>MPTVFPQPPLLSQIRYLIKLLWMNNFVKFYLFLRRLYRYGYYKDSPTLTLSIPQHHLPSSWSPSSVEIYLPKTYSHPPPSTTTPSSPNKKLPLILDLHGGGWTVGHPVLDSQFNRYISDATSSIVIALPYRKSPYVQWPTQVRDLTALITAVLSDERITHLYDPTRVAIAGFSAGGNLATVLSYQPELKGKLQTVVGVYPALDFTMTVQAKLDTRPKHAGRDILEDMAHWFVWGYIPDGVDREDPNLSPLYAKKEDLPRNMYLVGCEYDMLNIDCKNFYAKFGKFEEVNMVYEEVKGVKHGFTHQGKERMDPAEDKRLDGLTFALYDRIAAWLVKVWEGEEVGKAVVKDVSGDVESEPVGGELGDDIVIV</sequence>
<dbReference type="Pfam" id="PF07859">
    <property type="entry name" value="Abhydrolase_3"/>
    <property type="match status" value="1"/>
</dbReference>
<gene>
    <name evidence="3" type="ORF">TWF694_009688</name>
</gene>
<proteinExistence type="predicted"/>
<protein>
    <recommendedName>
        <fullName evidence="2">Alpha/beta hydrolase fold-3 domain-containing protein</fullName>
    </recommendedName>
</protein>
<evidence type="ECO:0000259" key="2">
    <source>
        <dbReference type="Pfam" id="PF07859"/>
    </source>
</evidence>
<keyword evidence="4" id="KW-1185">Reference proteome</keyword>
<feature type="domain" description="Alpha/beta hydrolase fold-3" evidence="2">
    <location>
        <begin position="95"/>
        <end position="303"/>
    </location>
</feature>
<reference evidence="3 4" key="1">
    <citation type="submission" date="2019-10" db="EMBL/GenBank/DDBJ databases">
        <authorList>
            <person name="Palmer J.M."/>
        </authorList>
    </citation>
    <scope>NUCLEOTIDE SEQUENCE [LARGE SCALE GENOMIC DNA]</scope>
    <source>
        <strain evidence="3 4">TWF694</strain>
    </source>
</reference>
<dbReference type="AlphaFoldDB" id="A0AAV9XBK6"/>
<dbReference type="PANTHER" id="PTHR48081">
    <property type="entry name" value="AB HYDROLASE SUPERFAMILY PROTEIN C4A8.06C"/>
    <property type="match status" value="1"/>
</dbReference>
<comment type="caution">
    <text evidence="3">The sequence shown here is derived from an EMBL/GenBank/DDBJ whole genome shotgun (WGS) entry which is preliminary data.</text>
</comment>
<dbReference type="Gene3D" id="3.40.50.1820">
    <property type="entry name" value="alpha/beta hydrolase"/>
    <property type="match status" value="1"/>
</dbReference>
<evidence type="ECO:0000256" key="1">
    <source>
        <dbReference type="ARBA" id="ARBA00022801"/>
    </source>
</evidence>
<dbReference type="PANTHER" id="PTHR48081:SF8">
    <property type="entry name" value="ALPHA_BETA HYDROLASE FOLD-3 DOMAIN-CONTAINING PROTEIN-RELATED"/>
    <property type="match status" value="1"/>
</dbReference>
<dbReference type="SUPFAM" id="SSF53474">
    <property type="entry name" value="alpha/beta-Hydrolases"/>
    <property type="match status" value="1"/>
</dbReference>
<evidence type="ECO:0000313" key="3">
    <source>
        <dbReference type="EMBL" id="KAK6539465.1"/>
    </source>
</evidence>
<keyword evidence="1" id="KW-0378">Hydrolase</keyword>
<dbReference type="GO" id="GO:0016787">
    <property type="term" value="F:hydrolase activity"/>
    <property type="evidence" value="ECO:0007669"/>
    <property type="project" value="UniProtKB-KW"/>
</dbReference>
<organism evidence="3 4">
    <name type="scientific">Orbilia ellipsospora</name>
    <dbReference type="NCBI Taxonomy" id="2528407"/>
    <lineage>
        <taxon>Eukaryota</taxon>
        <taxon>Fungi</taxon>
        <taxon>Dikarya</taxon>
        <taxon>Ascomycota</taxon>
        <taxon>Pezizomycotina</taxon>
        <taxon>Orbiliomycetes</taxon>
        <taxon>Orbiliales</taxon>
        <taxon>Orbiliaceae</taxon>
        <taxon>Orbilia</taxon>
    </lineage>
</organism>
<evidence type="ECO:0000313" key="4">
    <source>
        <dbReference type="Proteomes" id="UP001365542"/>
    </source>
</evidence>
<dbReference type="InterPro" id="IPR050300">
    <property type="entry name" value="GDXG_lipolytic_enzyme"/>
</dbReference>
<dbReference type="Proteomes" id="UP001365542">
    <property type="component" value="Unassembled WGS sequence"/>
</dbReference>